<dbReference type="InterPro" id="IPR036739">
    <property type="entry name" value="SLC41_membr_dom_sf"/>
</dbReference>
<evidence type="ECO:0000256" key="1">
    <source>
        <dbReference type="ARBA" id="ARBA00004141"/>
    </source>
</evidence>
<proteinExistence type="inferred from homology"/>
<evidence type="ECO:0000259" key="10">
    <source>
        <dbReference type="PROSITE" id="PS51371"/>
    </source>
</evidence>
<dbReference type="SMART" id="SM00924">
    <property type="entry name" value="MgtE_N"/>
    <property type="match status" value="1"/>
</dbReference>
<reference evidence="11 12" key="1">
    <citation type="submission" date="2020-07" db="EMBL/GenBank/DDBJ databases">
        <title>Draft genome and description of Corynebacterium haemomassiliense strain Marseile-Q3615 sp. nov.</title>
        <authorList>
            <person name="Boxberger M."/>
            <person name="La Scola B."/>
        </authorList>
    </citation>
    <scope>NUCLEOTIDE SEQUENCE [LARGE SCALE GENOMIC DNA]</scope>
    <source>
        <strain evidence="11 12">Marseille-Q3615</strain>
    </source>
</reference>
<dbReference type="Pfam" id="PF00571">
    <property type="entry name" value="CBS"/>
    <property type="match status" value="2"/>
</dbReference>
<dbReference type="InterPro" id="IPR006668">
    <property type="entry name" value="Mg_transptr_MgtE_intracell_dom"/>
</dbReference>
<dbReference type="Gene3D" id="3.10.580.10">
    <property type="entry name" value="CBS-domain"/>
    <property type="match status" value="1"/>
</dbReference>
<comment type="function">
    <text evidence="9">Acts as a magnesium transporter.</text>
</comment>
<dbReference type="GO" id="GO:0046872">
    <property type="term" value="F:metal ion binding"/>
    <property type="evidence" value="ECO:0007669"/>
    <property type="project" value="UniProtKB-KW"/>
</dbReference>
<dbReference type="NCBIfam" id="TIGR00400">
    <property type="entry name" value="mgtE"/>
    <property type="match status" value="1"/>
</dbReference>
<accession>A0A7W2I4A1</accession>
<dbReference type="PANTHER" id="PTHR43773:SF1">
    <property type="entry name" value="MAGNESIUM TRANSPORTER MGTE"/>
    <property type="match status" value="1"/>
</dbReference>
<dbReference type="SMART" id="SM00116">
    <property type="entry name" value="CBS"/>
    <property type="match status" value="2"/>
</dbReference>
<evidence type="ECO:0000313" key="12">
    <source>
        <dbReference type="Proteomes" id="UP000523682"/>
    </source>
</evidence>
<comment type="subunit">
    <text evidence="9">Homodimer.</text>
</comment>
<evidence type="ECO:0000256" key="7">
    <source>
        <dbReference type="ARBA" id="ARBA00023136"/>
    </source>
</evidence>
<keyword evidence="9" id="KW-1003">Cell membrane</keyword>
<keyword evidence="3 9" id="KW-0813">Transport</keyword>
<dbReference type="CDD" id="cd04606">
    <property type="entry name" value="CBS_pair_Mg_transporter"/>
    <property type="match status" value="1"/>
</dbReference>
<sequence length="487" mass="52326">MYDIYRRIRVDLYIQPPRICPFSRKNFQPGYPRRVTTANAAAIAHLEKQLNRHRLDSDDLDGLHEELAEIPLHDVVHVVERQPSKRGAVLIRLLPPERAAAAFDALDPAHQAEIVEALGREDVAGLFSALGAEDRVRMLDNLPAEIAERFLGDLDEDARADTDLILGYEKGSVGRAMSPNVAAVGPGEGVREVVEKLRANADRFETVYTIAVVDPERTLCGVVGLRDLFKAAPDARVGDVMRERPSVQVSDDAEDAARRLLSSGLLAFPVVDAGNRVVGIFTHDEAADIVEHADSEDTARQGGSESLKQPYLSTPVLKLVRSRIVWLLVLALSAILTVQVLGVFEGTLAQVTVLSLFIPLLTGTGGNTGNQAATTVTRALALHDVTKGDILKVMWREFRVGATLGAVLGVLGLGIAWAVFGREIGIVIGSTLFCVCAMSATVGGMMPIVAKTVGADPAVFSNPFISTFCDATGLVIYFAIAKAVLGL</sequence>
<keyword evidence="6 9" id="KW-1133">Transmembrane helix</keyword>
<dbReference type="SUPFAM" id="SSF54631">
    <property type="entry name" value="CBS-domain pair"/>
    <property type="match status" value="1"/>
</dbReference>
<organism evidence="11 12">
    <name type="scientific">Corynebacterium haemomassiliense</name>
    <dbReference type="NCBI Taxonomy" id="2754726"/>
    <lineage>
        <taxon>Bacteria</taxon>
        <taxon>Bacillati</taxon>
        <taxon>Actinomycetota</taxon>
        <taxon>Actinomycetes</taxon>
        <taxon>Mycobacteriales</taxon>
        <taxon>Corynebacteriaceae</taxon>
        <taxon>Corynebacterium</taxon>
    </lineage>
</organism>
<dbReference type="EMBL" id="JACDTZ010000001">
    <property type="protein sequence ID" value="MBA5244967.1"/>
    <property type="molecule type" value="Genomic_DNA"/>
</dbReference>
<feature type="transmembrane region" description="Helical" evidence="9">
    <location>
        <begin position="324"/>
        <end position="344"/>
    </location>
</feature>
<dbReference type="Pfam" id="PF01769">
    <property type="entry name" value="MgtE"/>
    <property type="match status" value="1"/>
</dbReference>
<dbReference type="InterPro" id="IPR006669">
    <property type="entry name" value="MgtE_transporter"/>
</dbReference>
<keyword evidence="4 9" id="KW-0812">Transmembrane</keyword>
<dbReference type="SUPFAM" id="SSF161093">
    <property type="entry name" value="MgtE membrane domain-like"/>
    <property type="match status" value="1"/>
</dbReference>
<dbReference type="InterPro" id="IPR000644">
    <property type="entry name" value="CBS_dom"/>
</dbReference>
<evidence type="ECO:0000313" key="11">
    <source>
        <dbReference type="EMBL" id="MBA5244967.1"/>
    </source>
</evidence>
<gene>
    <name evidence="11" type="primary">mgtE</name>
    <name evidence="11" type="ORF">H0193_09150</name>
</gene>
<dbReference type="Pfam" id="PF03448">
    <property type="entry name" value="MgtE_N"/>
    <property type="match status" value="1"/>
</dbReference>
<keyword evidence="5 9" id="KW-0460">Magnesium</keyword>
<dbReference type="InterPro" id="IPR038076">
    <property type="entry name" value="MgtE_N_sf"/>
</dbReference>
<feature type="domain" description="CBS" evidence="10">
    <location>
        <begin position="177"/>
        <end position="240"/>
    </location>
</feature>
<comment type="similarity">
    <text evidence="2 9">Belongs to the SLC41A transporter family.</text>
</comment>
<comment type="caution">
    <text evidence="11">The sequence shown here is derived from an EMBL/GenBank/DDBJ whole genome shotgun (WGS) entry which is preliminary data.</text>
</comment>
<dbReference type="Proteomes" id="UP000523682">
    <property type="component" value="Unassembled WGS sequence"/>
</dbReference>
<dbReference type="PANTHER" id="PTHR43773">
    <property type="entry name" value="MAGNESIUM TRANSPORTER MGTE"/>
    <property type="match status" value="1"/>
</dbReference>
<dbReference type="GO" id="GO:0015095">
    <property type="term" value="F:magnesium ion transmembrane transporter activity"/>
    <property type="evidence" value="ECO:0007669"/>
    <property type="project" value="UniProtKB-UniRule"/>
</dbReference>
<dbReference type="InterPro" id="IPR006667">
    <property type="entry name" value="SLC41_membr_dom"/>
</dbReference>
<evidence type="ECO:0000256" key="9">
    <source>
        <dbReference type="RuleBase" id="RU362011"/>
    </source>
</evidence>
<keyword evidence="8" id="KW-0129">CBS domain</keyword>
<keyword evidence="12" id="KW-1185">Reference proteome</keyword>
<evidence type="ECO:0000256" key="3">
    <source>
        <dbReference type="ARBA" id="ARBA00022448"/>
    </source>
</evidence>
<comment type="subcellular location">
    <subcellularLocation>
        <location evidence="9">Cell membrane</location>
        <topology evidence="9">Multi-pass membrane protein</topology>
    </subcellularLocation>
    <subcellularLocation>
        <location evidence="1">Membrane</location>
        <topology evidence="1">Multi-pass membrane protein</topology>
    </subcellularLocation>
</comment>
<dbReference type="PROSITE" id="PS51371">
    <property type="entry name" value="CBS"/>
    <property type="match status" value="1"/>
</dbReference>
<name>A0A7W2I4A1_9CORY</name>
<dbReference type="Gene3D" id="1.25.60.10">
    <property type="entry name" value="MgtE N-terminal domain-like"/>
    <property type="match status" value="1"/>
</dbReference>
<keyword evidence="7 9" id="KW-0472">Membrane</keyword>
<comment type="caution">
    <text evidence="9">Lacks conserved residue(s) required for the propagation of feature annotation.</text>
</comment>
<evidence type="ECO:0000256" key="4">
    <source>
        <dbReference type="ARBA" id="ARBA00022692"/>
    </source>
</evidence>
<dbReference type="SUPFAM" id="SSF158791">
    <property type="entry name" value="MgtE N-terminal domain-like"/>
    <property type="match status" value="1"/>
</dbReference>
<feature type="transmembrane region" description="Helical" evidence="9">
    <location>
        <begin position="427"/>
        <end position="449"/>
    </location>
</feature>
<protein>
    <recommendedName>
        <fullName evidence="9">Magnesium transporter MgtE</fullName>
    </recommendedName>
</protein>
<evidence type="ECO:0000256" key="2">
    <source>
        <dbReference type="ARBA" id="ARBA00009749"/>
    </source>
</evidence>
<dbReference type="GO" id="GO:0005886">
    <property type="term" value="C:plasma membrane"/>
    <property type="evidence" value="ECO:0007669"/>
    <property type="project" value="UniProtKB-SubCell"/>
</dbReference>
<dbReference type="AlphaFoldDB" id="A0A7W2I4A1"/>
<dbReference type="Gene3D" id="1.10.357.20">
    <property type="entry name" value="SLC41 divalent cation transporters, integral membrane domain"/>
    <property type="match status" value="1"/>
</dbReference>
<feature type="transmembrane region" description="Helical" evidence="9">
    <location>
        <begin position="464"/>
        <end position="485"/>
    </location>
</feature>
<evidence type="ECO:0000256" key="6">
    <source>
        <dbReference type="ARBA" id="ARBA00022989"/>
    </source>
</evidence>
<evidence type="ECO:0000256" key="8">
    <source>
        <dbReference type="PROSITE-ProRule" id="PRU00703"/>
    </source>
</evidence>
<feature type="transmembrane region" description="Helical" evidence="9">
    <location>
        <begin position="400"/>
        <end position="420"/>
    </location>
</feature>
<evidence type="ECO:0000256" key="5">
    <source>
        <dbReference type="ARBA" id="ARBA00022842"/>
    </source>
</evidence>
<keyword evidence="9" id="KW-0479">Metal-binding</keyword>
<dbReference type="InterPro" id="IPR046342">
    <property type="entry name" value="CBS_dom_sf"/>
</dbReference>